<feature type="transmembrane region" description="Helical" evidence="11">
    <location>
        <begin position="76"/>
        <end position="97"/>
    </location>
</feature>
<keyword evidence="8 11" id="KW-1133">Transmembrane helix</keyword>
<dbReference type="SUPFAM" id="SSF55781">
    <property type="entry name" value="GAF domain-like"/>
    <property type="match status" value="1"/>
</dbReference>
<evidence type="ECO:0000256" key="10">
    <source>
        <dbReference type="ARBA" id="ARBA00023136"/>
    </source>
</evidence>
<dbReference type="Pfam" id="PF07694">
    <property type="entry name" value="5TM-5TMR_LYT"/>
    <property type="match status" value="1"/>
</dbReference>
<evidence type="ECO:0000256" key="4">
    <source>
        <dbReference type="ARBA" id="ARBA00022692"/>
    </source>
</evidence>
<evidence type="ECO:0000256" key="11">
    <source>
        <dbReference type="SAM" id="Phobius"/>
    </source>
</evidence>
<dbReference type="GO" id="GO:0005886">
    <property type="term" value="C:plasma membrane"/>
    <property type="evidence" value="ECO:0007669"/>
    <property type="project" value="UniProtKB-SubCell"/>
</dbReference>
<dbReference type="Pfam" id="PF02518">
    <property type="entry name" value="HATPase_c"/>
    <property type="match status" value="1"/>
</dbReference>
<keyword evidence="2" id="KW-1003">Cell membrane</keyword>
<evidence type="ECO:0000256" key="6">
    <source>
        <dbReference type="ARBA" id="ARBA00022777"/>
    </source>
</evidence>
<dbReference type="PANTHER" id="PTHR34220:SF7">
    <property type="entry name" value="SENSOR HISTIDINE KINASE YPDA"/>
    <property type="match status" value="1"/>
</dbReference>
<dbReference type="InterPro" id="IPR003594">
    <property type="entry name" value="HATPase_dom"/>
</dbReference>
<keyword evidence="5" id="KW-0547">Nucleotide-binding</keyword>
<keyword evidence="3" id="KW-0808">Transferase</keyword>
<dbReference type="EMBL" id="JMQA01000046">
    <property type="protein sequence ID" value="KFM94679.1"/>
    <property type="molecule type" value="Genomic_DNA"/>
</dbReference>
<evidence type="ECO:0000256" key="7">
    <source>
        <dbReference type="ARBA" id="ARBA00022840"/>
    </source>
</evidence>
<dbReference type="Pfam" id="PF06580">
    <property type="entry name" value="His_kinase"/>
    <property type="match status" value="1"/>
</dbReference>
<dbReference type="Gene3D" id="3.30.565.10">
    <property type="entry name" value="Histidine kinase-like ATPase, C-terminal domain"/>
    <property type="match status" value="1"/>
</dbReference>
<dbReference type="InterPro" id="IPR011620">
    <property type="entry name" value="Sig_transdc_His_kinase_LytS_TM"/>
</dbReference>
<keyword evidence="4 11" id="KW-0812">Transmembrane</keyword>
<evidence type="ECO:0000256" key="1">
    <source>
        <dbReference type="ARBA" id="ARBA00004651"/>
    </source>
</evidence>
<dbReference type="InterPro" id="IPR010559">
    <property type="entry name" value="Sig_transdc_His_kin_internal"/>
</dbReference>
<keyword evidence="10 11" id="KW-0472">Membrane</keyword>
<dbReference type="GO" id="GO:0005524">
    <property type="term" value="F:ATP binding"/>
    <property type="evidence" value="ECO:0007669"/>
    <property type="project" value="UniProtKB-KW"/>
</dbReference>
<dbReference type="STRING" id="44252.DJ90_5963"/>
<keyword evidence="6" id="KW-0418">Kinase</keyword>
<evidence type="ECO:0000256" key="3">
    <source>
        <dbReference type="ARBA" id="ARBA00022679"/>
    </source>
</evidence>
<dbReference type="GO" id="GO:0071555">
    <property type="term" value="P:cell wall organization"/>
    <property type="evidence" value="ECO:0007669"/>
    <property type="project" value="InterPro"/>
</dbReference>
<feature type="transmembrane region" description="Helical" evidence="11">
    <location>
        <begin position="138"/>
        <end position="158"/>
    </location>
</feature>
<accession>A0A090Y894</accession>
<dbReference type="Gene3D" id="1.10.1760.20">
    <property type="match status" value="1"/>
</dbReference>
<dbReference type="RefSeq" id="WP_155619341.1">
    <property type="nucleotide sequence ID" value="NZ_BGML01000004.1"/>
</dbReference>
<dbReference type="InterPro" id="IPR036890">
    <property type="entry name" value="HATPase_C_sf"/>
</dbReference>
<protein>
    <submittedName>
        <fullName evidence="13">5TMR of 5TMR-LYT family protein</fullName>
    </submittedName>
</protein>
<keyword evidence="7" id="KW-0067">ATP-binding</keyword>
<evidence type="ECO:0000313" key="14">
    <source>
        <dbReference type="Proteomes" id="UP000029278"/>
    </source>
</evidence>
<keyword evidence="9" id="KW-0902">Two-component regulatory system</keyword>
<dbReference type="SUPFAM" id="SSF55874">
    <property type="entry name" value="ATPase domain of HSP90 chaperone/DNA topoisomerase II/histidine kinase"/>
    <property type="match status" value="1"/>
</dbReference>
<feature type="transmembrane region" description="Helical" evidence="11">
    <location>
        <begin position="109"/>
        <end position="132"/>
    </location>
</feature>
<reference evidence="13 14" key="1">
    <citation type="submission" date="2014-04" db="EMBL/GenBank/DDBJ databases">
        <authorList>
            <person name="Bishop-Lilly K.A."/>
            <person name="Broomall S.M."/>
            <person name="Chain P.S."/>
            <person name="Chertkov O."/>
            <person name="Coyne S.R."/>
            <person name="Daligault H.E."/>
            <person name="Davenport K.W."/>
            <person name="Erkkila T."/>
            <person name="Frey K.G."/>
            <person name="Gibbons H.S."/>
            <person name="Gu W."/>
            <person name="Jaissle J."/>
            <person name="Johnson S.L."/>
            <person name="Koroleva G.I."/>
            <person name="Ladner J.T."/>
            <person name="Lo C.-C."/>
            <person name="Minogue T.D."/>
            <person name="Munk C."/>
            <person name="Palacios G.F."/>
            <person name="Redden C.L."/>
            <person name="Rosenzweig C.N."/>
            <person name="Scholz M.B."/>
            <person name="Teshima H."/>
            <person name="Xu Y."/>
        </authorList>
    </citation>
    <scope>NUCLEOTIDE SEQUENCE [LARGE SCALE GENOMIC DNA]</scope>
    <source>
        <strain evidence="13 14">8244</strain>
    </source>
</reference>
<dbReference type="PATRIC" id="fig|44252.3.peg.5392"/>
<dbReference type="PANTHER" id="PTHR34220">
    <property type="entry name" value="SENSOR HISTIDINE KINASE YPDA"/>
    <property type="match status" value="1"/>
</dbReference>
<dbReference type="InterPro" id="IPR050640">
    <property type="entry name" value="Bact_2-comp_sensor_kinase"/>
</dbReference>
<evidence type="ECO:0000256" key="5">
    <source>
        <dbReference type="ARBA" id="ARBA00022741"/>
    </source>
</evidence>
<comment type="caution">
    <text evidence="13">The sequence shown here is derived from an EMBL/GenBank/DDBJ whole genome shotgun (WGS) entry which is preliminary data.</text>
</comment>
<evidence type="ECO:0000259" key="12">
    <source>
        <dbReference type="SMART" id="SM00387"/>
    </source>
</evidence>
<dbReference type="GO" id="GO:0000155">
    <property type="term" value="F:phosphorelay sensor kinase activity"/>
    <property type="evidence" value="ECO:0007669"/>
    <property type="project" value="InterPro"/>
</dbReference>
<feature type="transmembrane region" description="Helical" evidence="11">
    <location>
        <begin position="165"/>
        <end position="191"/>
    </location>
</feature>
<dbReference type="HOGENOM" id="CLU_020473_3_3_9"/>
<proteinExistence type="predicted"/>
<gene>
    <name evidence="13" type="ORF">DJ90_5963</name>
</gene>
<evidence type="ECO:0000256" key="9">
    <source>
        <dbReference type="ARBA" id="ARBA00023012"/>
    </source>
</evidence>
<feature type="transmembrane region" description="Helical" evidence="11">
    <location>
        <begin position="45"/>
        <end position="64"/>
    </location>
</feature>
<keyword evidence="14" id="KW-1185">Reference proteome</keyword>
<name>A0A090Y894_PAEMA</name>
<evidence type="ECO:0000256" key="8">
    <source>
        <dbReference type="ARBA" id="ARBA00022989"/>
    </source>
</evidence>
<dbReference type="SMART" id="SM00387">
    <property type="entry name" value="HATPase_c"/>
    <property type="match status" value="1"/>
</dbReference>
<comment type="subcellular location">
    <subcellularLocation>
        <location evidence="1">Cell membrane</location>
        <topology evidence="1">Multi-pass membrane protein</topology>
    </subcellularLocation>
</comment>
<organism evidence="13 14">
    <name type="scientific">Paenibacillus macerans</name>
    <name type="common">Bacillus macerans</name>
    <dbReference type="NCBI Taxonomy" id="44252"/>
    <lineage>
        <taxon>Bacteria</taxon>
        <taxon>Bacillati</taxon>
        <taxon>Bacillota</taxon>
        <taxon>Bacilli</taxon>
        <taxon>Bacillales</taxon>
        <taxon>Paenibacillaceae</taxon>
        <taxon>Paenibacillus</taxon>
    </lineage>
</organism>
<sequence>MQHTLFILLQLLERAALLQMCLFVLTRLPRFKELFQKKEYNRQELALATAIFSLFAIFGTYSGINVEGSLVNVRIIAIMAGGILFGPAVGLITGLLSGAHRFLIDIGGVTSLPCLITSMIAGVVASIIYVRTPAERKWAVGIAAGMGCEALTMLLILWMAEPYSLGLNIVSQIALPMIASQVCVGLIVMLVQSVEGEKERIAARQAKLALDIANKTLPYFRSITPESLRKICRIIQAEIGADAVALTDTRYILAYVGLGEEHYANRHEIVSDETKSSLANGEITIRNNEAAHIDPRIKSQIIIPLKEKGEVTGALKIYYAKAHKITYSLQAMAVGLSQMISTLMEVSRIEDLKQMANKAELKALQTRIHPHFLFNALNAIASSIRVDPEKARELIVNLSGYMRYNLELTDEMIDLSKELQQVRQYVEIEQARFGSRLEVRYDIDDTQVRIPSLIIQPLVENAIVHGILKGKGKGTVTISVKDRGDTVRIGIVDTGAGIEPETIRKVYEGSMEDNRIGLYNVHRRVKLIYGEGLRIHRLDKGTAIYFNLKKEISSITHD</sequence>
<dbReference type="AlphaFoldDB" id="A0A090Y894"/>
<evidence type="ECO:0000256" key="2">
    <source>
        <dbReference type="ARBA" id="ARBA00022475"/>
    </source>
</evidence>
<evidence type="ECO:0000313" key="13">
    <source>
        <dbReference type="EMBL" id="KFM94679.1"/>
    </source>
</evidence>
<feature type="domain" description="Histidine kinase/HSP90-like ATPase" evidence="12">
    <location>
        <begin position="446"/>
        <end position="552"/>
    </location>
</feature>
<dbReference type="GeneID" id="77010992"/>
<dbReference type="Proteomes" id="UP000029278">
    <property type="component" value="Unassembled WGS sequence"/>
</dbReference>